<keyword evidence="1" id="KW-1133">Transmembrane helix</keyword>
<dbReference type="OrthoDB" id="4793422at2"/>
<dbReference type="AlphaFoldDB" id="A0A542E2R5"/>
<evidence type="ECO:0000313" key="3">
    <source>
        <dbReference type="Proteomes" id="UP000317893"/>
    </source>
</evidence>
<organism evidence="2 3">
    <name type="scientific">Lapillicoccus jejuensis</name>
    <dbReference type="NCBI Taxonomy" id="402171"/>
    <lineage>
        <taxon>Bacteria</taxon>
        <taxon>Bacillati</taxon>
        <taxon>Actinomycetota</taxon>
        <taxon>Actinomycetes</taxon>
        <taxon>Micrococcales</taxon>
        <taxon>Intrasporangiaceae</taxon>
        <taxon>Lapillicoccus</taxon>
    </lineage>
</organism>
<evidence type="ECO:0000256" key="1">
    <source>
        <dbReference type="SAM" id="Phobius"/>
    </source>
</evidence>
<sequence length="145" mass="15634">MPAALLSVEVLVGALVVLVALVVVGLVLRRRALARGRILTLCGLRRGDATRFRMGLLRLGQDQLEWFPLLGVTLRPADGWARTEVDVETSRALPGPERPDLLPDAVGVACHTARGEFELALLPAHYTALRSWLESAPPGSRANVA</sequence>
<dbReference type="Pfam" id="PF10739">
    <property type="entry name" value="DUF2550"/>
    <property type="match status" value="1"/>
</dbReference>
<feature type="transmembrane region" description="Helical" evidence="1">
    <location>
        <begin position="6"/>
        <end position="28"/>
    </location>
</feature>
<dbReference type="RefSeq" id="WP_141848965.1">
    <property type="nucleotide sequence ID" value="NZ_BAAAPR010000009.1"/>
</dbReference>
<proteinExistence type="predicted"/>
<dbReference type="Proteomes" id="UP000317893">
    <property type="component" value="Unassembled WGS sequence"/>
</dbReference>
<accession>A0A542E2R5</accession>
<protein>
    <submittedName>
        <fullName evidence="2">Uncharacterized protein DUF2550</fullName>
    </submittedName>
</protein>
<name>A0A542E2R5_9MICO</name>
<dbReference type="EMBL" id="VFMN01000001">
    <property type="protein sequence ID" value="TQJ09628.1"/>
    <property type="molecule type" value="Genomic_DNA"/>
</dbReference>
<keyword evidence="1" id="KW-0812">Transmembrane</keyword>
<dbReference type="InterPro" id="IPR019675">
    <property type="entry name" value="DUF2550"/>
</dbReference>
<gene>
    <name evidence="2" type="ORF">FB458_2741</name>
</gene>
<reference evidence="2 3" key="1">
    <citation type="submission" date="2019-06" db="EMBL/GenBank/DDBJ databases">
        <title>Sequencing the genomes of 1000 actinobacteria strains.</title>
        <authorList>
            <person name="Klenk H.-P."/>
        </authorList>
    </citation>
    <scope>NUCLEOTIDE SEQUENCE [LARGE SCALE GENOMIC DNA]</scope>
    <source>
        <strain evidence="2 3">DSM 18607</strain>
    </source>
</reference>
<keyword evidence="1" id="KW-0472">Membrane</keyword>
<keyword evidence="3" id="KW-1185">Reference proteome</keyword>
<comment type="caution">
    <text evidence="2">The sequence shown here is derived from an EMBL/GenBank/DDBJ whole genome shotgun (WGS) entry which is preliminary data.</text>
</comment>
<evidence type="ECO:0000313" key="2">
    <source>
        <dbReference type="EMBL" id="TQJ09628.1"/>
    </source>
</evidence>